<dbReference type="EMBL" id="CAJOBA010001828">
    <property type="protein sequence ID" value="CAF3616450.1"/>
    <property type="molecule type" value="Genomic_DNA"/>
</dbReference>
<dbReference type="Gene3D" id="3.30.420.10">
    <property type="entry name" value="Ribonuclease H-like superfamily/Ribonuclease H"/>
    <property type="match status" value="1"/>
</dbReference>
<accession>A0A8S2CXU1</accession>
<evidence type="ECO:0000313" key="3">
    <source>
        <dbReference type="Proteomes" id="UP000677228"/>
    </source>
</evidence>
<reference evidence="1" key="1">
    <citation type="submission" date="2021-02" db="EMBL/GenBank/DDBJ databases">
        <authorList>
            <person name="Nowell W R."/>
        </authorList>
    </citation>
    <scope>NUCLEOTIDE SEQUENCE</scope>
</reference>
<gene>
    <name evidence="1" type="ORF">OVA965_LOCUS6188</name>
    <name evidence="2" type="ORF">TMI583_LOCUS6184</name>
</gene>
<proteinExistence type="predicted"/>
<dbReference type="InterPro" id="IPR036397">
    <property type="entry name" value="RNaseH_sf"/>
</dbReference>
<comment type="caution">
    <text evidence="1">The sequence shown here is derived from an EMBL/GenBank/DDBJ whole genome shotgun (WGS) entry which is preliminary data.</text>
</comment>
<dbReference type="PANTHER" id="PTHR46068">
    <property type="entry name" value="PROTEIN CBG27172"/>
    <property type="match status" value="1"/>
</dbReference>
<dbReference type="GO" id="GO:0003676">
    <property type="term" value="F:nucleic acid binding"/>
    <property type="evidence" value="ECO:0007669"/>
    <property type="project" value="InterPro"/>
</dbReference>
<evidence type="ECO:0000313" key="1">
    <source>
        <dbReference type="EMBL" id="CAF0831919.1"/>
    </source>
</evidence>
<evidence type="ECO:0000313" key="2">
    <source>
        <dbReference type="EMBL" id="CAF3616450.1"/>
    </source>
</evidence>
<dbReference type="Proteomes" id="UP000682733">
    <property type="component" value="Unassembled WGS sequence"/>
</dbReference>
<dbReference type="PANTHER" id="PTHR46068:SF1">
    <property type="entry name" value="TRANSPOSASE IS30-LIKE HTH DOMAIN-CONTAINING PROTEIN"/>
    <property type="match status" value="1"/>
</dbReference>
<sequence length="280" mass="32252">MKSKDLQNVVLSNRQSADHPRKIFRDLNGALSLDTIQIRIKVIQQTRSINLSKPPGRQRTACTKATIRKAKQRLARGKRGHAYKVIKEPAITDEQKANRKKFATWNFDIDGVYKSPNDRIWAVNRAEANNQRGVRKRRKFPTKVMVWLGACSQSLTPLVILDEGSVDHMVHIEKVLPVAKKFGAKMFGDGWTFQPDNASAHKHHLTQEWCRRHLPSFISKERWPVNSPDFNPLDYSIWNELVQAMDWRKVTTKLTLITELKPAVKKIRLEVVVQNVHSVL</sequence>
<dbReference type="Proteomes" id="UP000677228">
    <property type="component" value="Unassembled WGS sequence"/>
</dbReference>
<dbReference type="AlphaFoldDB" id="A0A8S2CXU1"/>
<organism evidence="1 3">
    <name type="scientific">Didymodactylos carnosus</name>
    <dbReference type="NCBI Taxonomy" id="1234261"/>
    <lineage>
        <taxon>Eukaryota</taxon>
        <taxon>Metazoa</taxon>
        <taxon>Spiralia</taxon>
        <taxon>Gnathifera</taxon>
        <taxon>Rotifera</taxon>
        <taxon>Eurotatoria</taxon>
        <taxon>Bdelloidea</taxon>
        <taxon>Philodinida</taxon>
        <taxon>Philodinidae</taxon>
        <taxon>Didymodactylos</taxon>
    </lineage>
</organism>
<name>A0A8S2CXU1_9BILA</name>
<dbReference type="EMBL" id="CAJNOK010001828">
    <property type="protein sequence ID" value="CAF0831919.1"/>
    <property type="molecule type" value="Genomic_DNA"/>
</dbReference>
<protein>
    <submittedName>
        <fullName evidence="1">Uncharacterized protein</fullName>
    </submittedName>
</protein>